<reference evidence="2 3" key="1">
    <citation type="submission" date="2019-05" db="EMBL/GenBank/DDBJ databases">
        <title>Another draft genome of Portunus trituberculatus and its Hox gene families provides insights of decapod evolution.</title>
        <authorList>
            <person name="Jeong J.-H."/>
            <person name="Song I."/>
            <person name="Kim S."/>
            <person name="Choi T."/>
            <person name="Kim D."/>
            <person name="Ryu S."/>
            <person name="Kim W."/>
        </authorList>
    </citation>
    <scope>NUCLEOTIDE SEQUENCE [LARGE SCALE GENOMIC DNA]</scope>
    <source>
        <tissue evidence="2">Muscle</tissue>
    </source>
</reference>
<evidence type="ECO:0000313" key="2">
    <source>
        <dbReference type="EMBL" id="MPC75825.1"/>
    </source>
</evidence>
<sequence length="288" mass="29019">MPGEQSGVGMTQGGSVALLNSALPGFSAHRLAPALPRGADVMLPRTWLVGALVVSMLGVAQPIIIIDPFLAGTLIAAGGAAALLGAATIGAGAVGAGVVGAGAAVGAAKLGAVGAGAIGAAKVGALGAGALGAAGVGVGTVGLAKVGLAATAHSGFSAGVRSSHNNQHSGSYTVSYSNRRHRRGINSITAAQELLLRDAYAMDQEKPCGLRLVCELATKGADELEREELLILDLLYRSHSPDSMLVPYEEALQIGRTSTSSAACAEVYQRCEFDRSQIMHILRQNFVA</sequence>
<name>A0A5B7I110_PORTR</name>
<keyword evidence="1" id="KW-1133">Transmembrane helix</keyword>
<feature type="transmembrane region" description="Helical" evidence="1">
    <location>
        <begin position="47"/>
        <end position="66"/>
    </location>
</feature>
<comment type="caution">
    <text evidence="2">The sequence shown here is derived from an EMBL/GenBank/DDBJ whole genome shotgun (WGS) entry which is preliminary data.</text>
</comment>
<feature type="transmembrane region" description="Helical" evidence="1">
    <location>
        <begin position="72"/>
        <end position="99"/>
    </location>
</feature>
<evidence type="ECO:0000313" key="3">
    <source>
        <dbReference type="Proteomes" id="UP000324222"/>
    </source>
</evidence>
<gene>
    <name evidence="2" type="ORF">E2C01_070222</name>
</gene>
<accession>A0A5B7I110</accession>
<keyword evidence="3" id="KW-1185">Reference proteome</keyword>
<proteinExistence type="predicted"/>
<dbReference type="AlphaFoldDB" id="A0A5B7I110"/>
<dbReference type="Proteomes" id="UP000324222">
    <property type="component" value="Unassembled WGS sequence"/>
</dbReference>
<dbReference type="EMBL" id="VSRR010041940">
    <property type="protein sequence ID" value="MPC75825.1"/>
    <property type="molecule type" value="Genomic_DNA"/>
</dbReference>
<protein>
    <submittedName>
        <fullName evidence="2">Uncharacterized protein</fullName>
    </submittedName>
</protein>
<organism evidence="2 3">
    <name type="scientific">Portunus trituberculatus</name>
    <name type="common">Swimming crab</name>
    <name type="synonym">Neptunus trituberculatus</name>
    <dbReference type="NCBI Taxonomy" id="210409"/>
    <lineage>
        <taxon>Eukaryota</taxon>
        <taxon>Metazoa</taxon>
        <taxon>Ecdysozoa</taxon>
        <taxon>Arthropoda</taxon>
        <taxon>Crustacea</taxon>
        <taxon>Multicrustacea</taxon>
        <taxon>Malacostraca</taxon>
        <taxon>Eumalacostraca</taxon>
        <taxon>Eucarida</taxon>
        <taxon>Decapoda</taxon>
        <taxon>Pleocyemata</taxon>
        <taxon>Brachyura</taxon>
        <taxon>Eubrachyura</taxon>
        <taxon>Portunoidea</taxon>
        <taxon>Portunidae</taxon>
        <taxon>Portuninae</taxon>
        <taxon>Portunus</taxon>
    </lineage>
</organism>
<keyword evidence="1" id="KW-0812">Transmembrane</keyword>
<keyword evidence="1" id="KW-0472">Membrane</keyword>
<dbReference type="OrthoDB" id="6376998at2759"/>
<evidence type="ECO:0000256" key="1">
    <source>
        <dbReference type="SAM" id="Phobius"/>
    </source>
</evidence>